<reference evidence="2" key="1">
    <citation type="journal article" date="2011" name="Science">
        <title>The plant cell wall-decomposing machinery underlies the functional diversity of forest fungi.</title>
        <authorList>
            <person name="Eastwood D.C."/>
            <person name="Floudas D."/>
            <person name="Binder M."/>
            <person name="Majcherczyk A."/>
            <person name="Schneider P."/>
            <person name="Aerts A."/>
            <person name="Asiegbu F.O."/>
            <person name="Baker S.E."/>
            <person name="Barry K."/>
            <person name="Bendiksby M."/>
            <person name="Blumentritt M."/>
            <person name="Coutinho P.M."/>
            <person name="Cullen D."/>
            <person name="de Vries R.P."/>
            <person name="Gathman A."/>
            <person name="Goodell B."/>
            <person name="Henrissat B."/>
            <person name="Ihrmark K."/>
            <person name="Kauserud H."/>
            <person name="Kohler A."/>
            <person name="LaButti K."/>
            <person name="Lapidus A."/>
            <person name="Lavin J.L."/>
            <person name="Lee Y.-H."/>
            <person name="Lindquist E."/>
            <person name="Lilly W."/>
            <person name="Lucas S."/>
            <person name="Morin E."/>
            <person name="Murat C."/>
            <person name="Oguiza J.A."/>
            <person name="Park J."/>
            <person name="Pisabarro A.G."/>
            <person name="Riley R."/>
            <person name="Rosling A."/>
            <person name="Salamov A."/>
            <person name="Schmidt O."/>
            <person name="Schmutz J."/>
            <person name="Skrede I."/>
            <person name="Stenlid J."/>
            <person name="Wiebenga A."/>
            <person name="Xie X."/>
            <person name="Kuees U."/>
            <person name="Hibbett D.S."/>
            <person name="Hoffmeister D."/>
            <person name="Hoegberg N."/>
            <person name="Martin F."/>
            <person name="Grigoriev I.V."/>
            <person name="Watkinson S.C."/>
        </authorList>
    </citation>
    <scope>NUCLEOTIDE SEQUENCE [LARGE SCALE GENOMIC DNA]</scope>
    <source>
        <strain evidence="2">strain S7.3</strain>
    </source>
</reference>
<name>F8PTI4_SERL3</name>
<dbReference type="HOGENOM" id="CLU_2711780_0_0_1"/>
<accession>F8PTI4</accession>
<evidence type="ECO:0000313" key="2">
    <source>
        <dbReference type="Proteomes" id="UP000008063"/>
    </source>
</evidence>
<protein>
    <submittedName>
        <fullName evidence="1">Uncharacterized protein</fullName>
    </submittedName>
</protein>
<dbReference type="EMBL" id="GL945478">
    <property type="protein sequence ID" value="EGO00512.1"/>
    <property type="molecule type" value="Genomic_DNA"/>
</dbReference>
<feature type="non-terminal residue" evidence="1">
    <location>
        <position position="1"/>
    </location>
</feature>
<evidence type="ECO:0000313" key="1">
    <source>
        <dbReference type="EMBL" id="EGO00512.1"/>
    </source>
</evidence>
<gene>
    <name evidence="1" type="ORF">SERLA73DRAFT_50644</name>
</gene>
<dbReference type="AlphaFoldDB" id="F8PTI4"/>
<dbReference type="InParanoid" id="F8PTI4"/>
<keyword evidence="2" id="KW-1185">Reference proteome</keyword>
<organism evidence="2">
    <name type="scientific">Serpula lacrymans var. lacrymans (strain S7.3)</name>
    <name type="common">Dry rot fungus</name>
    <dbReference type="NCBI Taxonomy" id="936435"/>
    <lineage>
        <taxon>Eukaryota</taxon>
        <taxon>Fungi</taxon>
        <taxon>Dikarya</taxon>
        <taxon>Basidiomycota</taxon>
        <taxon>Agaricomycotina</taxon>
        <taxon>Agaricomycetes</taxon>
        <taxon>Agaricomycetidae</taxon>
        <taxon>Boletales</taxon>
        <taxon>Coniophorineae</taxon>
        <taxon>Serpulaceae</taxon>
        <taxon>Serpula</taxon>
    </lineage>
</organism>
<sequence>SCGVVGGVAFNFEWIFVVRDCERGRSGDCFFENVERSLLVFSPLPIYLSGEDRQWFGNLSIVPDESSVKVGEP</sequence>
<proteinExistence type="predicted"/>
<dbReference type="Proteomes" id="UP000008063">
    <property type="component" value="Unassembled WGS sequence"/>
</dbReference>